<gene>
    <name evidence="2" type="ORF">FF38_06332</name>
</gene>
<evidence type="ECO:0000259" key="1">
    <source>
        <dbReference type="Pfam" id="PF16178"/>
    </source>
</evidence>
<dbReference type="GO" id="GO:0046983">
    <property type="term" value="F:protein dimerization activity"/>
    <property type="evidence" value="ECO:0007669"/>
    <property type="project" value="InterPro"/>
</dbReference>
<protein>
    <recommendedName>
        <fullName evidence="1">Anoctamin dimerisation domain-containing protein</fullName>
    </recommendedName>
</protein>
<proteinExistence type="predicted"/>
<feature type="non-terminal residue" evidence="2">
    <location>
        <position position="1"/>
    </location>
</feature>
<dbReference type="Proteomes" id="UP000037069">
    <property type="component" value="Unassembled WGS sequence"/>
</dbReference>
<evidence type="ECO:0000313" key="2">
    <source>
        <dbReference type="EMBL" id="KNC22364.1"/>
    </source>
</evidence>
<dbReference type="InterPro" id="IPR032394">
    <property type="entry name" value="Anoct_dimer"/>
</dbReference>
<dbReference type="AlphaFoldDB" id="A0A0L0BT29"/>
<dbReference type="Pfam" id="PF16178">
    <property type="entry name" value="Anoct_dimer"/>
    <property type="match status" value="1"/>
</dbReference>
<accession>A0A0L0BT29</accession>
<comment type="caution">
    <text evidence="2">The sequence shown here is derived from an EMBL/GenBank/DDBJ whole genome shotgun (WGS) entry which is preliminary data.</text>
</comment>
<evidence type="ECO:0000313" key="3">
    <source>
        <dbReference type="Proteomes" id="UP000037069"/>
    </source>
</evidence>
<feature type="non-terminal residue" evidence="2">
    <location>
        <position position="76"/>
    </location>
</feature>
<dbReference type="OrthoDB" id="296386at2759"/>
<name>A0A0L0BT29_LUCCU</name>
<dbReference type="STRING" id="7375.A0A0L0BT29"/>
<organism evidence="2 3">
    <name type="scientific">Lucilia cuprina</name>
    <name type="common">Green bottle fly</name>
    <name type="synonym">Australian sheep blowfly</name>
    <dbReference type="NCBI Taxonomy" id="7375"/>
    <lineage>
        <taxon>Eukaryota</taxon>
        <taxon>Metazoa</taxon>
        <taxon>Ecdysozoa</taxon>
        <taxon>Arthropoda</taxon>
        <taxon>Hexapoda</taxon>
        <taxon>Insecta</taxon>
        <taxon>Pterygota</taxon>
        <taxon>Neoptera</taxon>
        <taxon>Endopterygota</taxon>
        <taxon>Diptera</taxon>
        <taxon>Brachycera</taxon>
        <taxon>Muscomorpha</taxon>
        <taxon>Oestroidea</taxon>
        <taxon>Calliphoridae</taxon>
        <taxon>Luciliinae</taxon>
        <taxon>Lucilia</taxon>
    </lineage>
</organism>
<sequence length="76" mass="9050">YRFDFEQPNFFDAGTRNYIINFILERQNFVEGEETPDNLGIEKLLADGVYESAYTLHDDTDRDLLLSEWANLKKWK</sequence>
<keyword evidence="3" id="KW-1185">Reference proteome</keyword>
<reference evidence="2 3" key="1">
    <citation type="journal article" date="2015" name="Nat. Commun.">
        <title>Lucilia cuprina genome unlocks parasitic fly biology to underpin future interventions.</title>
        <authorList>
            <person name="Anstead C.A."/>
            <person name="Korhonen P.K."/>
            <person name="Young N.D."/>
            <person name="Hall R.S."/>
            <person name="Jex A.R."/>
            <person name="Murali S.C."/>
            <person name="Hughes D.S."/>
            <person name="Lee S.F."/>
            <person name="Perry T."/>
            <person name="Stroehlein A.J."/>
            <person name="Ansell B.R."/>
            <person name="Breugelmans B."/>
            <person name="Hofmann A."/>
            <person name="Qu J."/>
            <person name="Dugan S."/>
            <person name="Lee S.L."/>
            <person name="Chao H."/>
            <person name="Dinh H."/>
            <person name="Han Y."/>
            <person name="Doddapaneni H.V."/>
            <person name="Worley K.C."/>
            <person name="Muzny D.M."/>
            <person name="Ioannidis P."/>
            <person name="Waterhouse R.M."/>
            <person name="Zdobnov E.M."/>
            <person name="James P.J."/>
            <person name="Bagnall N.H."/>
            <person name="Kotze A.C."/>
            <person name="Gibbs R.A."/>
            <person name="Richards S."/>
            <person name="Batterham P."/>
            <person name="Gasser R.B."/>
        </authorList>
    </citation>
    <scope>NUCLEOTIDE SEQUENCE [LARGE SCALE GENOMIC DNA]</scope>
    <source>
        <strain evidence="2 3">LS</strain>
        <tissue evidence="2">Full body</tissue>
    </source>
</reference>
<feature type="domain" description="Anoctamin dimerisation" evidence="1">
    <location>
        <begin position="1"/>
        <end position="75"/>
    </location>
</feature>
<dbReference type="EMBL" id="JRES01001510">
    <property type="protein sequence ID" value="KNC22364.1"/>
    <property type="molecule type" value="Genomic_DNA"/>
</dbReference>